<evidence type="ECO:0000256" key="13">
    <source>
        <dbReference type="ARBA" id="ARBA00056834"/>
    </source>
</evidence>
<evidence type="ECO:0000259" key="17">
    <source>
        <dbReference type="Pfam" id="PF02823"/>
    </source>
</evidence>
<evidence type="ECO:0000313" key="20">
    <source>
        <dbReference type="Proteomes" id="UP000314987"/>
    </source>
</evidence>
<keyword evidence="9" id="KW-0472">Membrane</keyword>
<keyword evidence="5" id="KW-0999">Mitochondrion inner membrane</keyword>
<feature type="domain" description="F1F0-ATP synthase delta subunit C-terminal" evidence="18">
    <location>
        <begin position="114"/>
        <end position="154"/>
    </location>
</feature>
<evidence type="ECO:0000256" key="8">
    <source>
        <dbReference type="ARBA" id="ARBA00023128"/>
    </source>
</evidence>
<dbReference type="PANTHER" id="PTHR13822">
    <property type="entry name" value="ATP SYNTHASE DELTA/EPSILON CHAIN"/>
    <property type="match status" value="1"/>
</dbReference>
<protein>
    <recommendedName>
        <fullName evidence="15">ATP synthase F(1) complex subunit delta, mitochondrial</fullName>
    </recommendedName>
    <alternativeName>
        <fullName evidence="12">ATP synthase F1 subunit delta</fullName>
    </alternativeName>
</protein>
<evidence type="ECO:0000256" key="15">
    <source>
        <dbReference type="ARBA" id="ARBA00070799"/>
    </source>
</evidence>
<evidence type="ECO:0000256" key="1">
    <source>
        <dbReference type="ARBA" id="ARBA00004273"/>
    </source>
</evidence>
<dbReference type="GO" id="GO:0046933">
    <property type="term" value="F:proton-transporting ATP synthase activity, rotational mechanism"/>
    <property type="evidence" value="ECO:0007669"/>
    <property type="project" value="InterPro"/>
</dbReference>
<dbReference type="SUPFAM" id="SSF51344">
    <property type="entry name" value="Epsilon subunit of F1F0-ATP synthase N-terminal domain"/>
    <property type="match status" value="1"/>
</dbReference>
<keyword evidence="8" id="KW-0496">Mitochondrion</keyword>
<feature type="region of interest" description="Disordered" evidence="16">
    <location>
        <begin position="16"/>
        <end position="35"/>
    </location>
</feature>
<reference evidence="19" key="3">
    <citation type="submission" date="2025-09" db="UniProtKB">
        <authorList>
            <consortium name="Ensembl"/>
        </authorList>
    </citation>
    <scope>IDENTIFICATION</scope>
</reference>
<name>A0A4X2JWS8_VOMUR</name>
<dbReference type="Proteomes" id="UP000314987">
    <property type="component" value="Unassembled WGS sequence"/>
</dbReference>
<dbReference type="InterPro" id="IPR036794">
    <property type="entry name" value="ATP_F1_dsu/esu_C_sf"/>
</dbReference>
<evidence type="ECO:0000256" key="5">
    <source>
        <dbReference type="ARBA" id="ARBA00022792"/>
    </source>
</evidence>
<evidence type="ECO:0000256" key="7">
    <source>
        <dbReference type="ARBA" id="ARBA00023065"/>
    </source>
</evidence>
<keyword evidence="4" id="KW-0375">Hydrogen ion transport</keyword>
<reference evidence="20" key="1">
    <citation type="submission" date="2018-12" db="EMBL/GenBank/DDBJ databases">
        <authorList>
            <person name="Yazar S."/>
        </authorList>
    </citation>
    <scope>NUCLEOTIDE SEQUENCE [LARGE SCALE GENOMIC DNA]</scope>
</reference>
<reference evidence="19" key="2">
    <citation type="submission" date="2025-08" db="UniProtKB">
        <authorList>
            <consortium name="Ensembl"/>
        </authorList>
    </citation>
    <scope>IDENTIFICATION</scope>
</reference>
<evidence type="ECO:0000256" key="3">
    <source>
        <dbReference type="ARBA" id="ARBA00022448"/>
    </source>
</evidence>
<keyword evidence="11" id="KW-0066">ATP synthesis</keyword>
<sequence length="158" mass="16725">MFLPSSLNLPHLLHQAQTPAPTAPTSPALARCPSPSSPFNKANMKQVDVPTQSGAFGILPACIPTLQMLKPHVVTAHAEDGITTKYFMSSGSVTMNADFSAQLLAEEAKSLDMLDLVGVKSNLEKAHSELSGASDEAAQARIQIQTEANEAMVKVLKS</sequence>
<dbReference type="Pfam" id="PF21335">
    <property type="entry name" value="ATPD_C_metazoa"/>
    <property type="match status" value="1"/>
</dbReference>
<evidence type="ECO:0000313" key="19">
    <source>
        <dbReference type="Ensembl" id="ENSVURP00010004078.1"/>
    </source>
</evidence>
<comment type="subcellular location">
    <subcellularLocation>
        <location evidence="1">Mitochondrion inner membrane</location>
    </subcellularLocation>
</comment>
<dbReference type="FunFam" id="1.20.5.440:FF:000002">
    <property type="entry name" value="ATP synthase subunit delta, mitochondrial"/>
    <property type="match status" value="1"/>
</dbReference>
<evidence type="ECO:0000256" key="6">
    <source>
        <dbReference type="ARBA" id="ARBA00022946"/>
    </source>
</evidence>
<dbReference type="InterPro" id="IPR036771">
    <property type="entry name" value="ATPsynth_dsu/esu_N"/>
</dbReference>
<dbReference type="Ensembl" id="ENSVURT00010004628.1">
    <property type="protein sequence ID" value="ENSVURP00010004078.1"/>
    <property type="gene ID" value="ENSVURG00010003258.1"/>
</dbReference>
<evidence type="ECO:0000256" key="14">
    <source>
        <dbReference type="ARBA" id="ARBA00062932"/>
    </source>
</evidence>
<dbReference type="Gene3D" id="2.60.15.10">
    <property type="entry name" value="F0F1 ATP synthase delta/epsilon subunit, N-terminal"/>
    <property type="match status" value="1"/>
</dbReference>
<dbReference type="InterPro" id="IPR001469">
    <property type="entry name" value="ATP_synth_F1_dsu/esu"/>
</dbReference>
<dbReference type="Pfam" id="PF02823">
    <property type="entry name" value="ATP-synt_DE_N"/>
    <property type="match status" value="1"/>
</dbReference>
<evidence type="ECO:0000256" key="9">
    <source>
        <dbReference type="ARBA" id="ARBA00023136"/>
    </source>
</evidence>
<evidence type="ECO:0000256" key="12">
    <source>
        <dbReference type="ARBA" id="ARBA00032372"/>
    </source>
</evidence>
<keyword evidence="10" id="KW-0139">CF(1)</keyword>
<comment type="similarity">
    <text evidence="2">Belongs to the ATPase epsilon chain family.</text>
</comment>
<dbReference type="PANTHER" id="PTHR13822:SF7">
    <property type="entry name" value="ATP SYNTHASE SUBUNIT DELTA, MITOCHONDRIAL"/>
    <property type="match status" value="1"/>
</dbReference>
<dbReference type="GO" id="GO:0005743">
    <property type="term" value="C:mitochondrial inner membrane"/>
    <property type="evidence" value="ECO:0007669"/>
    <property type="project" value="UniProtKB-SubCell"/>
</dbReference>
<keyword evidence="6" id="KW-0809">Transit peptide</keyword>
<dbReference type="Gene3D" id="1.20.5.440">
    <property type="entry name" value="ATP synthase delta/epsilon subunit, C-terminal domain"/>
    <property type="match status" value="1"/>
</dbReference>
<evidence type="ECO:0000256" key="2">
    <source>
        <dbReference type="ARBA" id="ARBA00005712"/>
    </source>
</evidence>
<evidence type="ECO:0000256" key="16">
    <source>
        <dbReference type="SAM" id="MobiDB-lite"/>
    </source>
</evidence>
<feature type="compositionally biased region" description="Low complexity" evidence="16">
    <location>
        <begin position="16"/>
        <end position="28"/>
    </location>
</feature>
<dbReference type="InterPro" id="IPR020546">
    <property type="entry name" value="ATP_synth_F1_dsu/esu_N"/>
</dbReference>
<dbReference type="InterPro" id="IPR048937">
    <property type="entry name" value="ATPD_C_metazoa"/>
</dbReference>
<dbReference type="GeneTree" id="ENSGT00940000168379"/>
<organism evidence="19 20">
    <name type="scientific">Vombatus ursinus</name>
    <name type="common">Common wombat</name>
    <dbReference type="NCBI Taxonomy" id="29139"/>
    <lineage>
        <taxon>Eukaryota</taxon>
        <taxon>Metazoa</taxon>
        <taxon>Chordata</taxon>
        <taxon>Craniata</taxon>
        <taxon>Vertebrata</taxon>
        <taxon>Euteleostomi</taxon>
        <taxon>Mammalia</taxon>
        <taxon>Metatheria</taxon>
        <taxon>Diprotodontia</taxon>
        <taxon>Vombatidae</taxon>
        <taxon>Vombatus</taxon>
    </lineage>
</organism>
<keyword evidence="3" id="KW-0813">Transport</keyword>
<dbReference type="SUPFAM" id="SSF46604">
    <property type="entry name" value="Epsilon subunit of F1F0-ATP synthase C-terminal domain"/>
    <property type="match status" value="1"/>
</dbReference>
<keyword evidence="20" id="KW-1185">Reference proteome</keyword>
<dbReference type="CDD" id="cd12152">
    <property type="entry name" value="F1-ATPase_delta"/>
    <property type="match status" value="1"/>
</dbReference>
<comment type="function">
    <text evidence="13">Subunit delta, of the mitochondrial membrane ATP synthase complex (F(1)F(0) ATP synthase or Complex V) that produces ATP from ADP in the presence of a proton gradient across the membrane which is generated by electron transport complexes of the respiratory chain. ATP synthase complex consist of a soluble F(1) head domain - the catalytic core - and a membrane F(1) domain - the membrane proton channel. These two domains are linked by a central stalk rotating inside the F(1) region and a stationary peripheral stalk. During catalysis, ATP synthesis in the catalytic domain of F(1) is coupled via a rotary mechanism of the central stalk subunits to proton translocation. In vivo, can only synthesize ATP although its ATP hydrolase activity can be activated artificially in vitro. With the central stalk subunit gamma, is essential for the biogenesis of F(1) catalytic part of the ATP synthase complex namely in the formation of F1 assembly intermediate.</text>
</comment>
<dbReference type="AlphaFoldDB" id="A0A4X2JWS8"/>
<feature type="domain" description="ATP synthase F1 complex delta/epsilon subunit N-terminal" evidence="17">
    <location>
        <begin position="34"/>
        <end position="107"/>
    </location>
</feature>
<comment type="subunit">
    <text evidence="14">Component of the ATP synthase complex composed at least of ATP5F1A/subunit alpha, ATP5F1B/subunit beta, ATP5MC1/subunit c (homooctomer), MT-ATP6/subunit a, MT-ATP8/subunit 8, ATP5ME/subunit e, ATP5MF/subunit f, ATP5MG/subunit g, ATP5MK/subunit k, ATP5MJ/subunit j, ATP5F1C/subunit gamma, ATP5F1D/subunit delta, ATP5F1E/subunit epsilon, ATP5PF/subunit F6, ATP5PB/subunit b, ATP5PD/subunit d, ATP5PO/subunit OSCP. ATP synthase complex consists of a soluble F(1) head domain (subunits alpha(3) and beta(3)) - the catalytic core - and a membrane F(0) domain - the membrane proton channel (subunits c, a, 8, e, f, g, k and j). These two domains are linked by a central stalk (subunits gamma, delta, and epsilon) rotating inside the F1 region and a stationary peripheral stalk (subunits F6, b, d, and OSCP). Component of a complex composed at least by ATPIF1, ATP5F1A, ATP5F1B, ATP5F1C AND ATP5F1E.</text>
</comment>
<proteinExistence type="inferred from homology"/>
<accession>A0A4X2JWS8</accession>
<dbReference type="STRING" id="29139.ENSVURP00010004078"/>
<evidence type="ECO:0000259" key="18">
    <source>
        <dbReference type="Pfam" id="PF21335"/>
    </source>
</evidence>
<evidence type="ECO:0000256" key="10">
    <source>
        <dbReference type="ARBA" id="ARBA00023196"/>
    </source>
</evidence>
<evidence type="ECO:0000256" key="4">
    <source>
        <dbReference type="ARBA" id="ARBA00022781"/>
    </source>
</evidence>
<evidence type="ECO:0000256" key="11">
    <source>
        <dbReference type="ARBA" id="ARBA00023310"/>
    </source>
</evidence>
<dbReference type="GO" id="GO:0045259">
    <property type="term" value="C:proton-transporting ATP synthase complex"/>
    <property type="evidence" value="ECO:0007669"/>
    <property type="project" value="UniProtKB-KW"/>
</dbReference>
<keyword evidence="7" id="KW-0406">Ion transport</keyword>